<protein>
    <recommendedName>
        <fullName evidence="3">dUTPase</fullName>
    </recommendedName>
</protein>
<dbReference type="PIRSF" id="PIRSF030140">
    <property type="entry name" value="UCP030140"/>
    <property type="match status" value="1"/>
</dbReference>
<accession>A0A511W947</accession>
<dbReference type="Proteomes" id="UP000321440">
    <property type="component" value="Unassembled WGS sequence"/>
</dbReference>
<evidence type="ECO:0000313" key="1">
    <source>
        <dbReference type="EMBL" id="GEN45862.1"/>
    </source>
</evidence>
<sequence length="162" mass="18922">MDWNRLYDLQQQLDERILDTIPQSRSDIYLDKVLALKVEVGELANETRCFKYWSQKGPSDRDVILEEYVDGIHFILSLGLDFGYRFNGDGKNSQSISTLTEGFHIVYECIELFKQSKTQDDYMKLMNSYLALGEHLSFSTNEVVQAYLNKNEENHNRQQSGY</sequence>
<name>A0A511W947_9BACI</name>
<organism evidence="1 2">
    <name type="scientific">Alkalibacillus haloalkaliphilus</name>
    <dbReference type="NCBI Taxonomy" id="94136"/>
    <lineage>
        <taxon>Bacteria</taxon>
        <taxon>Bacillati</taxon>
        <taxon>Bacillota</taxon>
        <taxon>Bacilli</taxon>
        <taxon>Bacillales</taxon>
        <taxon>Bacillaceae</taxon>
        <taxon>Alkalibacillus</taxon>
    </lineage>
</organism>
<dbReference type="Gene3D" id="1.10.4010.10">
    <property type="entry name" value="Type II deoxyuridine triphosphatase"/>
    <property type="match status" value="1"/>
</dbReference>
<reference evidence="1 2" key="1">
    <citation type="submission" date="2019-07" db="EMBL/GenBank/DDBJ databases">
        <title>Whole genome shotgun sequence of Alkalibacillus haloalkaliphilus NBRC 103110.</title>
        <authorList>
            <person name="Hosoyama A."/>
            <person name="Uohara A."/>
            <person name="Ohji S."/>
            <person name="Ichikawa N."/>
        </authorList>
    </citation>
    <scope>NUCLEOTIDE SEQUENCE [LARGE SCALE GENOMIC DNA]</scope>
    <source>
        <strain evidence="1 2">NBRC 103110</strain>
    </source>
</reference>
<dbReference type="InterPro" id="IPR016947">
    <property type="entry name" value="UCP030140"/>
</dbReference>
<dbReference type="RefSeq" id="WP_146816169.1">
    <property type="nucleotide sequence ID" value="NZ_BJYA01000011.1"/>
</dbReference>
<dbReference type="EMBL" id="BJYA01000011">
    <property type="protein sequence ID" value="GEN45862.1"/>
    <property type="molecule type" value="Genomic_DNA"/>
</dbReference>
<dbReference type="InterPro" id="IPR014871">
    <property type="entry name" value="dUTPase/dCTP_pyrophosphatase"/>
</dbReference>
<dbReference type="AlphaFoldDB" id="A0A511W947"/>
<gene>
    <name evidence="1" type="ORF">AHA02nite_16380</name>
</gene>
<comment type="caution">
    <text evidence="1">The sequence shown here is derived from an EMBL/GenBank/DDBJ whole genome shotgun (WGS) entry which is preliminary data.</text>
</comment>
<dbReference type="Pfam" id="PF08761">
    <property type="entry name" value="dUTPase_2"/>
    <property type="match status" value="1"/>
</dbReference>
<keyword evidence="2" id="KW-1185">Reference proteome</keyword>
<proteinExistence type="predicted"/>
<dbReference type="SUPFAM" id="SSF101386">
    <property type="entry name" value="all-alpha NTP pyrophosphatases"/>
    <property type="match status" value="1"/>
</dbReference>
<dbReference type="OrthoDB" id="5506143at2"/>
<evidence type="ECO:0008006" key="3">
    <source>
        <dbReference type="Google" id="ProtNLM"/>
    </source>
</evidence>
<evidence type="ECO:0000313" key="2">
    <source>
        <dbReference type="Proteomes" id="UP000321440"/>
    </source>
</evidence>
<dbReference type="CDD" id="cd11527">
    <property type="entry name" value="NTP-PPase_dUTPase"/>
    <property type="match status" value="1"/>
</dbReference>